<dbReference type="InterPro" id="IPR016167">
    <property type="entry name" value="FAD-bd_PCMH_sub1"/>
</dbReference>
<protein>
    <recommendedName>
        <fullName evidence="5">FAD-binding PCMH-type domain-containing protein</fullName>
    </recommendedName>
</protein>
<keyword evidence="7" id="KW-1185">Reference proteome</keyword>
<evidence type="ECO:0000256" key="3">
    <source>
        <dbReference type="ARBA" id="ARBA00022827"/>
    </source>
</evidence>
<gene>
    <name evidence="6" type="ORF">FJTKL_11409</name>
</gene>
<keyword evidence="4" id="KW-0560">Oxidoreductase</keyword>
<comment type="similarity">
    <text evidence="1">Belongs to the oxygen-dependent FAD-linked oxidoreductase family.</text>
</comment>
<dbReference type="InterPro" id="IPR016169">
    <property type="entry name" value="FAD-bd_PCMH_sub2"/>
</dbReference>
<dbReference type="Pfam" id="PF01565">
    <property type="entry name" value="FAD_binding_4"/>
    <property type="match status" value="1"/>
</dbReference>
<dbReference type="Proteomes" id="UP001600888">
    <property type="component" value="Unassembled WGS sequence"/>
</dbReference>
<dbReference type="Gene3D" id="3.40.462.20">
    <property type="match status" value="1"/>
</dbReference>
<comment type="caution">
    <text evidence="6">The sequence shown here is derived from an EMBL/GenBank/DDBJ whole genome shotgun (WGS) entry which is preliminary data.</text>
</comment>
<dbReference type="PANTHER" id="PTHR42973:SF22">
    <property type="entry name" value="FAD-BINDING PCMH-TYPE DOMAIN-CONTAINING PROTEIN-RELATED"/>
    <property type="match status" value="1"/>
</dbReference>
<sequence>MDQSNANMTNPADIGKICCLALATAVGRQKVVSPGSTEYDAALHSYFSTQQASLQPSCIVLPQSAEDVSAAVKSLVQLQEDGTSCQFAVRSGGHTSWAGASNIQSGVVIDLGSFKTVELAADKSTVSVGVGAIWGDVYKALEPHGLSVNGGRASTVGVGGLTLGSGVSYTSPRHGWTCDAALQFQIVLADGSVVLADATTRPDLFRALKGGGNNLGIVTRITFETFKQGPVWSGTVYSLDSAAAEATIENFVEFNSATSYDEYASVMTSFVYNQARGLPVIANLLQYTKEVSGTPAAFTNFMAVPNIYNSTSIASIQATTEATAALNPGGVRSLTYAVTLLSTKEVIRAACDKWRAHYPTIKDVTSIIFSLVLEPLPPIMYQRHAATNILGLADRTEALVIAELSVSWANESDDALVNSTARALVDDIIAEARSLGGYDPYIFANYANKDQAQDVIGSYGSESVAFLRKVREEVDPKDVFTRMVPGGYKIPDH</sequence>
<evidence type="ECO:0000313" key="7">
    <source>
        <dbReference type="Proteomes" id="UP001600888"/>
    </source>
</evidence>
<organism evidence="6 7">
    <name type="scientific">Diaporthe vaccinii</name>
    <dbReference type="NCBI Taxonomy" id="105482"/>
    <lineage>
        <taxon>Eukaryota</taxon>
        <taxon>Fungi</taxon>
        <taxon>Dikarya</taxon>
        <taxon>Ascomycota</taxon>
        <taxon>Pezizomycotina</taxon>
        <taxon>Sordariomycetes</taxon>
        <taxon>Sordariomycetidae</taxon>
        <taxon>Diaporthales</taxon>
        <taxon>Diaporthaceae</taxon>
        <taxon>Diaporthe</taxon>
        <taxon>Diaporthe eres species complex</taxon>
    </lineage>
</organism>
<dbReference type="SUPFAM" id="SSF56176">
    <property type="entry name" value="FAD-binding/transporter-associated domain-like"/>
    <property type="match status" value="1"/>
</dbReference>
<dbReference type="EMBL" id="JBAWTH010000055">
    <property type="protein sequence ID" value="KAL2281731.1"/>
    <property type="molecule type" value="Genomic_DNA"/>
</dbReference>
<dbReference type="InterPro" id="IPR036318">
    <property type="entry name" value="FAD-bd_PCMH-like_sf"/>
</dbReference>
<dbReference type="InterPro" id="IPR006094">
    <property type="entry name" value="Oxid_FAD_bind_N"/>
</dbReference>
<dbReference type="PROSITE" id="PS51387">
    <property type="entry name" value="FAD_PCMH"/>
    <property type="match status" value="1"/>
</dbReference>
<proteinExistence type="inferred from homology"/>
<evidence type="ECO:0000313" key="6">
    <source>
        <dbReference type="EMBL" id="KAL2281731.1"/>
    </source>
</evidence>
<feature type="domain" description="FAD-binding PCMH-type" evidence="5">
    <location>
        <begin position="52"/>
        <end position="228"/>
    </location>
</feature>
<dbReference type="Gene3D" id="3.30.465.10">
    <property type="match status" value="1"/>
</dbReference>
<dbReference type="InterPro" id="IPR050416">
    <property type="entry name" value="FAD-linked_Oxidoreductase"/>
</dbReference>
<evidence type="ECO:0000256" key="4">
    <source>
        <dbReference type="ARBA" id="ARBA00023002"/>
    </source>
</evidence>
<keyword evidence="2" id="KW-0285">Flavoprotein</keyword>
<accession>A0ABR4EH25</accession>
<dbReference type="Gene3D" id="3.30.43.10">
    <property type="entry name" value="Uridine Diphospho-n-acetylenolpyruvylglucosamine Reductase, domain 2"/>
    <property type="match status" value="1"/>
</dbReference>
<reference evidence="6 7" key="1">
    <citation type="submission" date="2024-03" db="EMBL/GenBank/DDBJ databases">
        <title>A high-quality draft genome sequence of Diaporthe vaccinii, a causative agent of upright dieback and viscid rot disease in cranberry plants.</title>
        <authorList>
            <person name="Sarrasin M."/>
            <person name="Lang B.F."/>
            <person name="Burger G."/>
        </authorList>
    </citation>
    <scope>NUCLEOTIDE SEQUENCE [LARGE SCALE GENOMIC DNA]</scope>
    <source>
        <strain evidence="6 7">IS7</strain>
    </source>
</reference>
<keyword evidence="3" id="KW-0274">FAD</keyword>
<evidence type="ECO:0000256" key="1">
    <source>
        <dbReference type="ARBA" id="ARBA00005466"/>
    </source>
</evidence>
<evidence type="ECO:0000256" key="2">
    <source>
        <dbReference type="ARBA" id="ARBA00022630"/>
    </source>
</evidence>
<name>A0ABR4EH25_9PEZI</name>
<evidence type="ECO:0000259" key="5">
    <source>
        <dbReference type="PROSITE" id="PS51387"/>
    </source>
</evidence>
<dbReference type="PANTHER" id="PTHR42973">
    <property type="entry name" value="BINDING OXIDOREDUCTASE, PUTATIVE (AFU_ORTHOLOGUE AFUA_1G17690)-RELATED"/>
    <property type="match status" value="1"/>
</dbReference>
<dbReference type="InterPro" id="IPR016166">
    <property type="entry name" value="FAD-bd_PCMH"/>
</dbReference>